<protein>
    <submittedName>
        <fullName evidence="1">Uncharacterized protein</fullName>
    </submittedName>
</protein>
<comment type="caution">
    <text evidence="1">The sequence shown here is derived from an EMBL/GenBank/DDBJ whole genome shotgun (WGS) entry which is preliminary data.</text>
</comment>
<dbReference type="AlphaFoldDB" id="A0A425CP79"/>
<evidence type="ECO:0000313" key="2">
    <source>
        <dbReference type="Proteomes" id="UP000286097"/>
    </source>
</evidence>
<reference evidence="1 2" key="1">
    <citation type="submission" date="2018-06" db="EMBL/GenBank/DDBJ databases">
        <title>Comparative genomics of downy mildews reveals potential adaptations to biotrophy.</title>
        <authorList>
            <person name="Fletcher K."/>
            <person name="Klosterman S.J."/>
            <person name="Derevnina L."/>
            <person name="Martin F."/>
            <person name="Koike S."/>
            <person name="Reyes Chin-Wo S."/>
            <person name="Mou B."/>
            <person name="Michelmore R."/>
        </authorList>
    </citation>
    <scope>NUCLEOTIDE SEQUENCE [LARGE SCALE GENOMIC DNA]</scope>
    <source>
        <strain evidence="1 2">R13</strain>
    </source>
</reference>
<evidence type="ECO:0000313" key="1">
    <source>
        <dbReference type="EMBL" id="RQM18887.1"/>
    </source>
</evidence>
<dbReference type="Proteomes" id="UP000286097">
    <property type="component" value="Unassembled WGS sequence"/>
</dbReference>
<organism evidence="1 2">
    <name type="scientific">Peronospora effusa</name>
    <dbReference type="NCBI Taxonomy" id="542832"/>
    <lineage>
        <taxon>Eukaryota</taxon>
        <taxon>Sar</taxon>
        <taxon>Stramenopiles</taxon>
        <taxon>Oomycota</taxon>
        <taxon>Peronosporomycetes</taxon>
        <taxon>Peronosporales</taxon>
        <taxon>Peronosporaceae</taxon>
        <taxon>Peronospora</taxon>
    </lineage>
</organism>
<sequence>MCLIRRDAHTAPPAKISDHALMLVSGESYLRLGLAKLTLGIDDGLPTGGEIEVHRVLGRVLCLPDKHE</sequence>
<accession>A0A425CP79</accession>
<name>A0A425CP79_9STRA</name>
<proteinExistence type="predicted"/>
<dbReference type="VEuPathDB" id="FungiDB:DD237_007600"/>
<dbReference type="EMBL" id="QKXF01000002">
    <property type="protein sequence ID" value="RQM18887.1"/>
    <property type="molecule type" value="Genomic_DNA"/>
</dbReference>
<gene>
    <name evidence="1" type="ORF">DD237_007600</name>
</gene>